<keyword evidence="2" id="KW-1185">Reference proteome</keyword>
<dbReference type="Proteomes" id="UP000286415">
    <property type="component" value="Unassembled WGS sequence"/>
</dbReference>
<accession>A0A419PFT2</accession>
<dbReference type="InParanoid" id="A0A419PFT2"/>
<comment type="caution">
    <text evidence="1">The sequence shown here is derived from an EMBL/GenBank/DDBJ whole genome shotgun (WGS) entry which is preliminary data.</text>
</comment>
<sequence>MRAQWSKRECTDRKIRGSNPTSVSRLLRLGLGNLAVLSPRTSFGWRGINRLPRTVLFAEPIEGWKRAREGQEMTWQQTTQVIPRQEQSKCRVRVRTTDLPNSKFALSPLNHLAHGGIPQSPSFCTTILPRYVYNLSLRRLPHLLHDDDREI</sequence>
<evidence type="ECO:0000313" key="2">
    <source>
        <dbReference type="Proteomes" id="UP000286415"/>
    </source>
</evidence>
<protein>
    <submittedName>
        <fullName evidence="1">Uncharacterized protein</fullName>
    </submittedName>
</protein>
<evidence type="ECO:0000313" key="1">
    <source>
        <dbReference type="EMBL" id="KAG5442582.1"/>
    </source>
</evidence>
<dbReference type="AlphaFoldDB" id="A0A419PFT2"/>
<gene>
    <name evidence="1" type="ORF">CSKR_108179</name>
</gene>
<proteinExistence type="predicted"/>
<name>A0A419PFT2_CLOSI</name>
<organism evidence="1 2">
    <name type="scientific">Clonorchis sinensis</name>
    <name type="common">Chinese liver fluke</name>
    <dbReference type="NCBI Taxonomy" id="79923"/>
    <lineage>
        <taxon>Eukaryota</taxon>
        <taxon>Metazoa</taxon>
        <taxon>Spiralia</taxon>
        <taxon>Lophotrochozoa</taxon>
        <taxon>Platyhelminthes</taxon>
        <taxon>Trematoda</taxon>
        <taxon>Digenea</taxon>
        <taxon>Opisthorchiida</taxon>
        <taxon>Opisthorchiata</taxon>
        <taxon>Opisthorchiidae</taxon>
        <taxon>Clonorchis</taxon>
    </lineage>
</organism>
<dbReference type="EMBL" id="NIRI02000056">
    <property type="protein sequence ID" value="KAG5442582.1"/>
    <property type="molecule type" value="Genomic_DNA"/>
</dbReference>
<dbReference type="OrthoDB" id="8197512at2759"/>
<reference evidence="1 2" key="1">
    <citation type="journal article" date="2018" name="Biotechnol. Adv.">
        <title>Improved genomic resources and new bioinformatic workflow for the carcinogenic parasite Clonorchis sinensis: Biotechnological implications.</title>
        <authorList>
            <person name="Wang D."/>
            <person name="Korhonen P.K."/>
            <person name="Gasser R.B."/>
            <person name="Young N.D."/>
        </authorList>
    </citation>
    <scope>NUCLEOTIDE SEQUENCE [LARGE SCALE GENOMIC DNA]</scope>
    <source>
        <strain evidence="1">Cs-k2</strain>
    </source>
</reference>
<reference evidence="1 2" key="2">
    <citation type="journal article" date="2021" name="Genomics">
        <title>High-quality reference genome for Clonorchis sinensis.</title>
        <authorList>
            <person name="Young N.D."/>
            <person name="Stroehlein A.J."/>
            <person name="Kinkar L."/>
            <person name="Wang T."/>
            <person name="Sohn W.M."/>
            <person name="Chang B.C.H."/>
            <person name="Kaur P."/>
            <person name="Weisz D."/>
            <person name="Dudchenko O."/>
            <person name="Aiden E.L."/>
            <person name="Korhonen P.K."/>
            <person name="Gasser R.B."/>
        </authorList>
    </citation>
    <scope>NUCLEOTIDE SEQUENCE [LARGE SCALE GENOMIC DNA]</scope>
    <source>
        <strain evidence="1">Cs-k2</strain>
    </source>
</reference>